<dbReference type="KEGG" id="agl:PYTT_1251"/>
<organism evidence="1 2">
    <name type="scientific">Akkermansia glycaniphila</name>
    <dbReference type="NCBI Taxonomy" id="1679444"/>
    <lineage>
        <taxon>Bacteria</taxon>
        <taxon>Pseudomonadati</taxon>
        <taxon>Verrucomicrobiota</taxon>
        <taxon>Verrucomicrobiia</taxon>
        <taxon>Verrucomicrobiales</taxon>
        <taxon>Akkermansiaceae</taxon>
        <taxon>Akkermansia</taxon>
    </lineage>
</organism>
<gene>
    <name evidence="1" type="ORF">PYTT_1251</name>
</gene>
<keyword evidence="2" id="KW-1185">Reference proteome</keyword>
<dbReference type="EMBL" id="LT629973">
    <property type="protein sequence ID" value="SEH85766.1"/>
    <property type="molecule type" value="Genomic_DNA"/>
</dbReference>
<evidence type="ECO:0000313" key="1">
    <source>
        <dbReference type="EMBL" id="SEH85766.1"/>
    </source>
</evidence>
<sequence>MDKYCREYGVDRTTVLRVSLRSCLQQLDAQGGNIMPEYHLTQAPEDLFAAEKQASQRKIEE</sequence>
<reference evidence="2" key="1">
    <citation type="submission" date="2016-09" db="EMBL/GenBank/DDBJ databases">
        <authorList>
            <person name="Koehorst J."/>
        </authorList>
    </citation>
    <scope>NUCLEOTIDE SEQUENCE [LARGE SCALE GENOMIC DNA]</scope>
</reference>
<accession>A0A1H6LBP4</accession>
<name>A0A1H6LBP4_9BACT</name>
<proteinExistence type="predicted"/>
<evidence type="ECO:0000313" key="2">
    <source>
        <dbReference type="Proteomes" id="UP000176204"/>
    </source>
</evidence>
<dbReference type="AlphaFoldDB" id="A0A1H6LBP4"/>
<dbReference type="Proteomes" id="UP000176204">
    <property type="component" value="Chromosome I"/>
</dbReference>
<protein>
    <submittedName>
        <fullName evidence="1">Uncharacterized protein</fullName>
    </submittedName>
</protein>